<name>A0AAV7FYD6_DENCH</name>
<evidence type="ECO:0000313" key="5">
    <source>
        <dbReference type="Proteomes" id="UP000775213"/>
    </source>
</evidence>
<dbReference type="GO" id="GO:0003723">
    <property type="term" value="F:RNA binding"/>
    <property type="evidence" value="ECO:0007669"/>
    <property type="project" value="TreeGrafter"/>
</dbReference>
<comment type="caution">
    <text evidence="4">The sequence shown here is derived from an EMBL/GenBank/DDBJ whole genome shotgun (WGS) entry which is preliminary data.</text>
</comment>
<keyword evidence="5" id="KW-1185">Reference proteome</keyword>
<dbReference type="InterPro" id="IPR036919">
    <property type="entry name" value="Ribo_uL30_ferredoxin-like_sf"/>
</dbReference>
<evidence type="ECO:0000313" key="4">
    <source>
        <dbReference type="EMBL" id="KAH0448960.1"/>
    </source>
</evidence>
<evidence type="ECO:0000256" key="1">
    <source>
        <dbReference type="ARBA" id="ARBA00007594"/>
    </source>
</evidence>
<reference evidence="4 5" key="1">
    <citation type="journal article" date="2021" name="Hortic Res">
        <title>Chromosome-scale assembly of the Dendrobium chrysotoxum genome enhances the understanding of orchid evolution.</title>
        <authorList>
            <person name="Zhang Y."/>
            <person name="Zhang G.Q."/>
            <person name="Zhang D."/>
            <person name="Liu X.D."/>
            <person name="Xu X.Y."/>
            <person name="Sun W.H."/>
            <person name="Yu X."/>
            <person name="Zhu X."/>
            <person name="Wang Z.W."/>
            <person name="Zhao X."/>
            <person name="Zhong W.Y."/>
            <person name="Chen H."/>
            <person name="Yin W.L."/>
            <person name="Huang T."/>
            <person name="Niu S.C."/>
            <person name="Liu Z.J."/>
        </authorList>
    </citation>
    <scope>NUCLEOTIDE SEQUENCE [LARGE SCALE GENOMIC DNA]</scope>
    <source>
        <strain evidence="4">Lindl</strain>
    </source>
</reference>
<dbReference type="SUPFAM" id="SSF55129">
    <property type="entry name" value="Ribosomal protein L30p/L7e"/>
    <property type="match status" value="1"/>
</dbReference>
<dbReference type="AlphaFoldDB" id="A0AAV7FYD6"/>
<dbReference type="GO" id="GO:0000463">
    <property type="term" value="P:maturation of LSU-rRNA from tricistronic rRNA transcript (SSU-rRNA, 5.8S rRNA, LSU-rRNA)"/>
    <property type="evidence" value="ECO:0007669"/>
    <property type="project" value="TreeGrafter"/>
</dbReference>
<proteinExistence type="inferred from homology"/>
<gene>
    <name evidence="4" type="ORF">IEQ34_022760</name>
</gene>
<sequence length="101" mass="12046">MHQKTKKILQLLRLKQFHFQDTLIQCDLSIIFHIPHIFNEVFLKVNKATINMLRRVEPYVTYPNLKSEGLGKHEDMRNHYVEGGDAGNHEDYINELIRRMN</sequence>
<organism evidence="4 5">
    <name type="scientific">Dendrobium chrysotoxum</name>
    <name type="common">Orchid</name>
    <dbReference type="NCBI Taxonomy" id="161865"/>
    <lineage>
        <taxon>Eukaryota</taxon>
        <taxon>Viridiplantae</taxon>
        <taxon>Streptophyta</taxon>
        <taxon>Embryophyta</taxon>
        <taxon>Tracheophyta</taxon>
        <taxon>Spermatophyta</taxon>
        <taxon>Magnoliopsida</taxon>
        <taxon>Liliopsida</taxon>
        <taxon>Asparagales</taxon>
        <taxon>Orchidaceae</taxon>
        <taxon>Epidendroideae</taxon>
        <taxon>Malaxideae</taxon>
        <taxon>Dendrobiinae</taxon>
        <taxon>Dendrobium</taxon>
    </lineage>
</organism>
<dbReference type="PANTHER" id="PTHR11524:SF16">
    <property type="entry name" value="LARGE RIBOSOMAL SUBUNIT PROTEIN UL30"/>
    <property type="match status" value="1"/>
</dbReference>
<accession>A0AAV7FYD6</accession>
<dbReference type="Gene3D" id="3.30.1390.20">
    <property type="entry name" value="Ribosomal protein L30, ferredoxin-like fold domain"/>
    <property type="match status" value="1"/>
</dbReference>
<keyword evidence="2" id="KW-0689">Ribosomal protein</keyword>
<dbReference type="GO" id="GO:0022625">
    <property type="term" value="C:cytosolic large ribosomal subunit"/>
    <property type="evidence" value="ECO:0007669"/>
    <property type="project" value="TreeGrafter"/>
</dbReference>
<comment type="similarity">
    <text evidence="1">Belongs to the universal ribosomal protein uL30 family.</text>
</comment>
<dbReference type="EMBL" id="JAGFBR010000019">
    <property type="protein sequence ID" value="KAH0448960.1"/>
    <property type="molecule type" value="Genomic_DNA"/>
</dbReference>
<dbReference type="GO" id="GO:0003735">
    <property type="term" value="F:structural constituent of ribosome"/>
    <property type="evidence" value="ECO:0007669"/>
    <property type="project" value="TreeGrafter"/>
</dbReference>
<protein>
    <submittedName>
        <fullName evidence="4">Uncharacterized protein</fullName>
    </submittedName>
</protein>
<dbReference type="Proteomes" id="UP000775213">
    <property type="component" value="Unassembled WGS sequence"/>
</dbReference>
<keyword evidence="3" id="KW-0687">Ribonucleoprotein</keyword>
<evidence type="ECO:0000256" key="2">
    <source>
        <dbReference type="ARBA" id="ARBA00022980"/>
    </source>
</evidence>
<evidence type="ECO:0000256" key="3">
    <source>
        <dbReference type="ARBA" id="ARBA00023274"/>
    </source>
</evidence>
<dbReference type="FunFam" id="3.30.1390.20:FF:000004">
    <property type="entry name" value="60S ribosomal protein L7"/>
    <property type="match status" value="1"/>
</dbReference>
<dbReference type="InterPro" id="IPR039699">
    <property type="entry name" value="Ribosomal_uL30"/>
</dbReference>
<dbReference type="PANTHER" id="PTHR11524">
    <property type="entry name" value="60S RIBOSOMAL PROTEIN L7"/>
    <property type="match status" value="1"/>
</dbReference>